<dbReference type="PANTHER" id="PTHR28498">
    <property type="entry name" value="ZINC FINGER SWIM DOMAIN-CONTAINING PROTEIN 7"/>
    <property type="match status" value="1"/>
</dbReference>
<reference evidence="3" key="1">
    <citation type="submission" date="2021-10" db="EMBL/GenBank/DDBJ databases">
        <title>Tropical sea cucumber genome reveals ecological adaptation and Cuvierian tubules defense mechanism.</title>
        <authorList>
            <person name="Chen T."/>
        </authorList>
    </citation>
    <scope>NUCLEOTIDE SEQUENCE</scope>
    <source>
        <strain evidence="3">Nanhai2018</strain>
        <tissue evidence="3">Muscle</tissue>
    </source>
</reference>
<proteinExistence type="predicted"/>
<comment type="caution">
    <text evidence="3">The sequence shown here is derived from an EMBL/GenBank/DDBJ whole genome shotgun (WGS) entry which is preliminary data.</text>
</comment>
<evidence type="ECO:0000256" key="1">
    <source>
        <dbReference type="PROSITE-ProRule" id="PRU00325"/>
    </source>
</evidence>
<dbReference type="Pfam" id="PF04434">
    <property type="entry name" value="SWIM"/>
    <property type="match status" value="1"/>
</dbReference>
<keyword evidence="1" id="KW-0479">Metal-binding</keyword>
<dbReference type="OrthoDB" id="337581at2759"/>
<dbReference type="Proteomes" id="UP001152320">
    <property type="component" value="Chromosome 4"/>
</dbReference>
<accession>A0A9Q1HEB3</accession>
<dbReference type="PROSITE" id="PS50966">
    <property type="entry name" value="ZF_SWIM"/>
    <property type="match status" value="1"/>
</dbReference>
<dbReference type="EMBL" id="JAIZAY010000004">
    <property type="protein sequence ID" value="KAJ8043124.1"/>
    <property type="molecule type" value="Genomic_DNA"/>
</dbReference>
<sequence>MAAASLGDQILESVEDQLLQLVRKEYQEKEKISDELLSSLHFVFGNPLLPALDLLDHLKVTKFVSPSGRAAFQVKGSSGKFYALLPSSQFCSCPYHEFGVLKRKDSPMCKHALAVLLSCAMGTVKQASLSDEHLGQLLLTNTDMPEDET</sequence>
<protein>
    <submittedName>
        <fullName evidence="3">Zinc finger SWIM domain-containing protein 7</fullName>
    </submittedName>
</protein>
<name>A0A9Q1HEB3_HOLLE</name>
<organism evidence="3 4">
    <name type="scientific">Holothuria leucospilota</name>
    <name type="common">Black long sea cucumber</name>
    <name type="synonym">Mertensiothuria leucospilota</name>
    <dbReference type="NCBI Taxonomy" id="206669"/>
    <lineage>
        <taxon>Eukaryota</taxon>
        <taxon>Metazoa</taxon>
        <taxon>Echinodermata</taxon>
        <taxon>Eleutherozoa</taxon>
        <taxon>Echinozoa</taxon>
        <taxon>Holothuroidea</taxon>
        <taxon>Aspidochirotacea</taxon>
        <taxon>Aspidochirotida</taxon>
        <taxon>Holothuriidae</taxon>
        <taxon>Holothuria</taxon>
    </lineage>
</organism>
<dbReference type="GO" id="GO:0000724">
    <property type="term" value="P:double-strand break repair via homologous recombination"/>
    <property type="evidence" value="ECO:0007669"/>
    <property type="project" value="TreeGrafter"/>
</dbReference>
<dbReference type="GO" id="GO:0008270">
    <property type="term" value="F:zinc ion binding"/>
    <property type="evidence" value="ECO:0007669"/>
    <property type="project" value="UniProtKB-KW"/>
</dbReference>
<keyword evidence="4" id="KW-1185">Reference proteome</keyword>
<gene>
    <name evidence="3" type="ORF">HOLleu_10086</name>
</gene>
<dbReference type="InterPro" id="IPR007527">
    <property type="entry name" value="Znf_SWIM"/>
</dbReference>
<dbReference type="AlphaFoldDB" id="A0A9Q1HEB3"/>
<evidence type="ECO:0000313" key="3">
    <source>
        <dbReference type="EMBL" id="KAJ8043124.1"/>
    </source>
</evidence>
<keyword evidence="1" id="KW-0862">Zinc</keyword>
<dbReference type="PANTHER" id="PTHR28498:SF1">
    <property type="entry name" value="ZINC FINGER SWIM DOMAIN-CONTAINING PROTEIN 7"/>
    <property type="match status" value="1"/>
</dbReference>
<keyword evidence="1" id="KW-0863">Zinc-finger</keyword>
<dbReference type="GO" id="GO:0097196">
    <property type="term" value="C:Shu complex"/>
    <property type="evidence" value="ECO:0007669"/>
    <property type="project" value="TreeGrafter"/>
</dbReference>
<evidence type="ECO:0000313" key="4">
    <source>
        <dbReference type="Proteomes" id="UP001152320"/>
    </source>
</evidence>
<evidence type="ECO:0000259" key="2">
    <source>
        <dbReference type="PROSITE" id="PS50966"/>
    </source>
</evidence>
<feature type="domain" description="SWIM-type" evidence="2">
    <location>
        <begin position="82"/>
        <end position="120"/>
    </location>
</feature>